<dbReference type="EMBL" id="LAZR01018699">
    <property type="protein sequence ID" value="KKL95347.1"/>
    <property type="molecule type" value="Genomic_DNA"/>
</dbReference>
<dbReference type="NCBIfam" id="TIGR04387">
    <property type="entry name" value="capsid_maj_N4"/>
    <property type="match status" value="1"/>
</dbReference>
<proteinExistence type="predicted"/>
<feature type="non-terminal residue" evidence="2">
    <location>
        <position position="1"/>
    </location>
</feature>
<protein>
    <recommendedName>
        <fullName evidence="3">N4-gp56 family major capsid protein</fullName>
    </recommendedName>
</protein>
<organism evidence="2">
    <name type="scientific">marine sediment metagenome</name>
    <dbReference type="NCBI Taxonomy" id="412755"/>
    <lineage>
        <taxon>unclassified sequences</taxon>
        <taxon>metagenomes</taxon>
        <taxon>ecological metagenomes</taxon>
    </lineage>
</organism>
<reference evidence="2" key="1">
    <citation type="journal article" date="2015" name="Nature">
        <title>Complex archaea that bridge the gap between prokaryotes and eukaryotes.</title>
        <authorList>
            <person name="Spang A."/>
            <person name="Saw J.H."/>
            <person name="Jorgensen S.L."/>
            <person name="Zaremba-Niedzwiedzka K."/>
            <person name="Martijn J."/>
            <person name="Lind A.E."/>
            <person name="van Eijk R."/>
            <person name="Schleper C."/>
            <person name="Guy L."/>
            <person name="Ettema T.J."/>
        </authorList>
    </citation>
    <scope>NUCLEOTIDE SEQUENCE</scope>
</reference>
<gene>
    <name evidence="2" type="ORF">LCGC14_1855520</name>
</gene>
<evidence type="ECO:0000313" key="2">
    <source>
        <dbReference type="EMBL" id="KKL95347.1"/>
    </source>
</evidence>
<name>A0A0F9J8B4_9ZZZZ</name>
<evidence type="ECO:0000256" key="1">
    <source>
        <dbReference type="SAM" id="MobiDB-lite"/>
    </source>
</evidence>
<dbReference type="AlphaFoldDB" id="A0A0F9J8B4"/>
<evidence type="ECO:0008006" key="3">
    <source>
        <dbReference type="Google" id="ProtNLM"/>
    </source>
</evidence>
<sequence>GSPAFPTRTGVQPTVTDLTATVAKYGNFIFLNEEVDLLNFTGQSAKLSELLGMNAGQSLNRLQRDIAEDNLTAILAGTATTASDIHHAATVTDERLSLTQIARTVNALNRQDAMKFLPQTTGDRAIGTAPIRQSYWGICHVDTTEDLRELAGWQSVETYANQTQTAPGEIGAVGGVRFIETTESSIDAGSGDTTTGSATTDSRGTNDRVDLYNTLIFGKDALGSLGFGRRHVKEIYKVGDKLPAILVITHPKGSAGAGDPLNEISTMGWKTWHGGLVLNSNWGRVARHAVNRLSAA</sequence>
<feature type="compositionally biased region" description="Low complexity" evidence="1">
    <location>
        <begin position="184"/>
        <end position="202"/>
    </location>
</feature>
<feature type="region of interest" description="Disordered" evidence="1">
    <location>
        <begin position="184"/>
        <end position="204"/>
    </location>
</feature>
<accession>A0A0F9J8B4</accession>
<comment type="caution">
    <text evidence="2">The sequence shown here is derived from an EMBL/GenBank/DDBJ whole genome shotgun (WGS) entry which is preliminary data.</text>
</comment>